<dbReference type="RefSeq" id="WP_192539971.1">
    <property type="nucleotide sequence ID" value="NZ_RRZB01000153.1"/>
</dbReference>
<keyword evidence="1" id="KW-0175">Coiled coil</keyword>
<evidence type="ECO:0000256" key="1">
    <source>
        <dbReference type="SAM" id="Coils"/>
    </source>
</evidence>
<evidence type="ECO:0000313" key="2">
    <source>
        <dbReference type="EMBL" id="MBE0465564.1"/>
    </source>
</evidence>
<evidence type="ECO:0000313" key="3">
    <source>
        <dbReference type="Proteomes" id="UP001645038"/>
    </source>
</evidence>
<dbReference type="EMBL" id="RRZB01000153">
    <property type="protein sequence ID" value="MBE0465564.1"/>
    <property type="molecule type" value="Genomic_DNA"/>
</dbReference>
<gene>
    <name evidence="2" type="ORF">EI547_19320</name>
</gene>
<dbReference type="Proteomes" id="UP001645038">
    <property type="component" value="Unassembled WGS sequence"/>
</dbReference>
<name>A0ABR9G3T1_9GAMM</name>
<proteinExistence type="predicted"/>
<sequence length="134" mass="15066">MGGNKKFRPTVNTRSLAAPLQLRLYQDQRAYFEDAAASTGETVSVYLRRFVDGGLEQNEILEHFLESVSAIEKRLDQLEERLDSGASKEEGALYETLALLRILMRNNGGSNSIDMIQSSLKNMGHEIFSFPSHK</sequence>
<comment type="caution">
    <text evidence="2">The sequence shown here is derived from an EMBL/GenBank/DDBJ whole genome shotgun (WGS) entry which is preliminary data.</text>
</comment>
<feature type="coiled-coil region" evidence="1">
    <location>
        <begin position="61"/>
        <end position="88"/>
    </location>
</feature>
<organism evidence="2 3">
    <name type="scientific">Halomonas colorata</name>
    <dbReference type="NCBI Taxonomy" id="2742615"/>
    <lineage>
        <taxon>Bacteria</taxon>
        <taxon>Pseudomonadati</taxon>
        <taxon>Pseudomonadota</taxon>
        <taxon>Gammaproteobacteria</taxon>
        <taxon>Oceanospirillales</taxon>
        <taxon>Halomonadaceae</taxon>
        <taxon>Halomonas</taxon>
    </lineage>
</organism>
<keyword evidence="3" id="KW-1185">Reference proteome</keyword>
<protein>
    <submittedName>
        <fullName evidence="2">Uncharacterized protein</fullName>
    </submittedName>
</protein>
<accession>A0ABR9G3T1</accession>
<reference evidence="2 3" key="1">
    <citation type="submission" date="2020-07" db="EMBL/GenBank/DDBJ databases">
        <title>Halophilic bacteria isolated from french cheeses.</title>
        <authorList>
            <person name="Kothe C.I."/>
            <person name="Farah-Kraiem B."/>
            <person name="Renault P."/>
            <person name="Dridi B."/>
        </authorList>
    </citation>
    <scope>NUCLEOTIDE SEQUENCE [LARGE SCALE GENOMIC DNA]</scope>
    <source>
        <strain evidence="2 3">FME20</strain>
    </source>
</reference>